<dbReference type="InterPro" id="IPR015927">
    <property type="entry name" value="Peptidase_S24_S26A/B/C"/>
</dbReference>
<dbReference type="EMBL" id="JAAZAL010000010">
    <property type="protein sequence ID" value="NLE30682.1"/>
    <property type="molecule type" value="Genomic_DNA"/>
</dbReference>
<evidence type="ECO:0000313" key="9">
    <source>
        <dbReference type="EMBL" id="NLE30682.1"/>
    </source>
</evidence>
<dbReference type="Gene3D" id="2.10.109.10">
    <property type="entry name" value="Umud Fragment, subunit A"/>
    <property type="match status" value="1"/>
</dbReference>
<keyword evidence="2" id="KW-0227">DNA damage</keyword>
<dbReference type="GO" id="GO:0009432">
    <property type="term" value="P:SOS response"/>
    <property type="evidence" value="ECO:0007669"/>
    <property type="project" value="UniProtKB-KW"/>
</dbReference>
<sequence>MDSIPKTNKERYTVPFSQSFVKAGFPSPAQDYIEDRVDIFNRIVKNPTSTFLVRAKGDSMEGRGIQSGDILVVDKSLLAKNNSIVVAYIDGEFTVKRFFKNSNRVYLYPANDNYKPIEINKENDFQIWGVVTFVIHECI</sequence>
<keyword evidence="5" id="KW-0234">DNA repair</keyword>
<dbReference type="EC" id="2.7.7.7" evidence="9"/>
<evidence type="ECO:0000256" key="3">
    <source>
        <dbReference type="ARBA" id="ARBA00022801"/>
    </source>
</evidence>
<keyword evidence="9" id="KW-0808">Transferase</keyword>
<dbReference type="Proteomes" id="UP000554004">
    <property type="component" value="Unassembled WGS sequence"/>
</dbReference>
<dbReference type="CDD" id="cd06529">
    <property type="entry name" value="S24_LexA-like"/>
    <property type="match status" value="1"/>
</dbReference>
<evidence type="ECO:0000256" key="5">
    <source>
        <dbReference type="ARBA" id="ARBA00023204"/>
    </source>
</evidence>
<evidence type="ECO:0000256" key="1">
    <source>
        <dbReference type="ARBA" id="ARBA00007484"/>
    </source>
</evidence>
<comment type="similarity">
    <text evidence="1 7">Belongs to the peptidase S24 family.</text>
</comment>
<dbReference type="SUPFAM" id="SSF51306">
    <property type="entry name" value="LexA/Signal peptidase"/>
    <property type="match status" value="1"/>
</dbReference>
<keyword evidence="3 7" id="KW-0378">Hydrolase</keyword>
<feature type="domain" description="Peptidase S24/S26A/S26B/S26C" evidence="8">
    <location>
        <begin position="19"/>
        <end position="131"/>
    </location>
</feature>
<evidence type="ECO:0000256" key="6">
    <source>
        <dbReference type="ARBA" id="ARBA00023236"/>
    </source>
</evidence>
<evidence type="ECO:0000259" key="8">
    <source>
        <dbReference type="Pfam" id="PF00717"/>
    </source>
</evidence>
<dbReference type="GO" id="GO:0006355">
    <property type="term" value="P:regulation of DNA-templated transcription"/>
    <property type="evidence" value="ECO:0007669"/>
    <property type="project" value="InterPro"/>
</dbReference>
<reference evidence="9 10" key="1">
    <citation type="journal article" date="2020" name="Biotechnol. Biofuels">
        <title>New insights from the biogas microbiome by comprehensive genome-resolved metagenomics of nearly 1600 species originating from multiple anaerobic digesters.</title>
        <authorList>
            <person name="Campanaro S."/>
            <person name="Treu L."/>
            <person name="Rodriguez-R L.M."/>
            <person name="Kovalovszki A."/>
            <person name="Ziels R.M."/>
            <person name="Maus I."/>
            <person name="Zhu X."/>
            <person name="Kougias P.G."/>
            <person name="Basile A."/>
            <person name="Luo G."/>
            <person name="Schluter A."/>
            <person name="Konstantinidis K.T."/>
            <person name="Angelidaki I."/>
        </authorList>
    </citation>
    <scope>NUCLEOTIDE SEQUENCE [LARGE SCALE GENOMIC DNA]</scope>
    <source>
        <strain evidence="9">AS06rmzACSIP_421</strain>
    </source>
</reference>
<name>A0A847ESG4_9BACT</name>
<dbReference type="NCBIfam" id="NF007621">
    <property type="entry name" value="PRK10276.1"/>
    <property type="match status" value="1"/>
</dbReference>
<dbReference type="AlphaFoldDB" id="A0A847ESG4"/>
<dbReference type="GO" id="GO:0003887">
    <property type="term" value="F:DNA-directed DNA polymerase activity"/>
    <property type="evidence" value="ECO:0007669"/>
    <property type="project" value="UniProtKB-EC"/>
</dbReference>
<dbReference type="InterPro" id="IPR006197">
    <property type="entry name" value="Peptidase_S24_LexA"/>
</dbReference>
<evidence type="ECO:0000256" key="7">
    <source>
        <dbReference type="RuleBase" id="RU003991"/>
    </source>
</evidence>
<organism evidence="9 10">
    <name type="scientific">Candidatus Dojkabacteria bacterium</name>
    <dbReference type="NCBI Taxonomy" id="2099670"/>
    <lineage>
        <taxon>Bacteria</taxon>
        <taxon>Candidatus Dojkabacteria</taxon>
    </lineage>
</organism>
<dbReference type="GO" id="GO:0016787">
    <property type="term" value="F:hydrolase activity"/>
    <property type="evidence" value="ECO:0007669"/>
    <property type="project" value="UniProtKB-KW"/>
</dbReference>
<accession>A0A847ESG4</accession>
<evidence type="ECO:0000313" key="10">
    <source>
        <dbReference type="Proteomes" id="UP000554004"/>
    </source>
</evidence>
<dbReference type="PRINTS" id="PR00726">
    <property type="entry name" value="LEXASERPTASE"/>
</dbReference>
<comment type="caution">
    <text evidence="9">The sequence shown here is derived from an EMBL/GenBank/DDBJ whole genome shotgun (WGS) entry which is preliminary data.</text>
</comment>
<evidence type="ECO:0000256" key="4">
    <source>
        <dbReference type="ARBA" id="ARBA00022813"/>
    </source>
</evidence>
<keyword evidence="4 7" id="KW-0068">Autocatalytic cleavage</keyword>
<dbReference type="PANTHER" id="PTHR33516:SF2">
    <property type="entry name" value="LEXA REPRESSOR-RELATED"/>
    <property type="match status" value="1"/>
</dbReference>
<dbReference type="GO" id="GO:0006281">
    <property type="term" value="P:DNA repair"/>
    <property type="evidence" value="ECO:0007669"/>
    <property type="project" value="UniProtKB-KW"/>
</dbReference>
<keyword evidence="9" id="KW-0548">Nucleotidyltransferase</keyword>
<dbReference type="InterPro" id="IPR036286">
    <property type="entry name" value="LexA/Signal_pep-like_sf"/>
</dbReference>
<dbReference type="GO" id="GO:0003677">
    <property type="term" value="F:DNA binding"/>
    <property type="evidence" value="ECO:0007669"/>
    <property type="project" value="InterPro"/>
</dbReference>
<dbReference type="Pfam" id="PF00717">
    <property type="entry name" value="Peptidase_S24"/>
    <property type="match status" value="1"/>
</dbReference>
<protein>
    <submittedName>
        <fullName evidence="9">Translesion error-prone DNA polymerase V autoproteolytic subunit</fullName>
        <ecNumber evidence="9">2.7.7.7</ecNumber>
    </submittedName>
</protein>
<dbReference type="InterPro" id="IPR050077">
    <property type="entry name" value="LexA_repressor"/>
</dbReference>
<dbReference type="PANTHER" id="PTHR33516">
    <property type="entry name" value="LEXA REPRESSOR"/>
    <property type="match status" value="1"/>
</dbReference>
<keyword evidence="6" id="KW-0742">SOS response</keyword>
<proteinExistence type="inferred from homology"/>
<dbReference type="InterPro" id="IPR039418">
    <property type="entry name" value="LexA-like"/>
</dbReference>
<evidence type="ECO:0000256" key="2">
    <source>
        <dbReference type="ARBA" id="ARBA00022763"/>
    </source>
</evidence>
<gene>
    <name evidence="9" type="primary">umuD</name>
    <name evidence="9" type="ORF">GX618_00185</name>
</gene>